<dbReference type="HOGENOM" id="CLU_061373_0_0_3"/>
<reference evidence="1" key="1">
    <citation type="submission" date="2006-06" db="EMBL/GenBank/DDBJ databases">
        <title>Complete sequence of Trichodesmium erythraeum IMS101.</title>
        <authorList>
            <consortium name="US DOE Joint Genome Institute"/>
            <person name="Copeland A."/>
            <person name="Lucas S."/>
            <person name="Lapidus A."/>
            <person name="Barry K."/>
            <person name="Detter J.C."/>
            <person name="Glavina del Rio T."/>
            <person name="Hammon N."/>
            <person name="Israni S."/>
            <person name="Dalin E."/>
            <person name="Tice H."/>
            <person name="Pitluck S."/>
            <person name="Kiss H."/>
            <person name="Munk A.C."/>
            <person name="Brettin T."/>
            <person name="Bruce D."/>
            <person name="Han C."/>
            <person name="Tapia R."/>
            <person name="Gilna P."/>
            <person name="Schmutz J."/>
            <person name="Larimer F."/>
            <person name="Land M."/>
            <person name="Hauser L."/>
            <person name="Kyrpides N."/>
            <person name="Kim E."/>
            <person name="Richardson P."/>
        </authorList>
    </citation>
    <scope>NUCLEOTIDE SEQUENCE [LARGE SCALE GENOMIC DNA]</scope>
    <source>
        <strain evidence="1">IMS101</strain>
    </source>
</reference>
<accession>Q11A20</accession>
<sequence length="339" mass="38263">MNNETNKQVEIFEKNFFDWLLSKPNSTEISTVIDSPKSINNMEAEVKEELDELYPDDSEEIGCLNCNGRPPMPLGEVLTVYNRFESLLQKRMKTEIESKPPLFPWEEVGYDTDYPDVEAKDLVFPIPPWASQMKNIKWRNLSIPLTYSVFTRLLQSCQEIVQSNLLPGSRLVKVVDNLFPGQSQSLNHLASLVLVGQTRDGELPSLEVITYNSATPRQQMLLSLLAAKEILSSLTLICYLNGSVVRRQWETAVGLINIEAEYYIAEDKSSASLRCKGELPEAASLKLQGGEAQTTAQCSEAGTLLVELFDPEPEQKYELTVKFSNWEEPLKFAVCLQDL</sequence>
<organism evidence="1">
    <name type="scientific">Trichodesmium erythraeum (strain IMS101)</name>
    <dbReference type="NCBI Taxonomy" id="203124"/>
    <lineage>
        <taxon>Bacteria</taxon>
        <taxon>Bacillati</taxon>
        <taxon>Cyanobacteriota</taxon>
        <taxon>Cyanophyceae</taxon>
        <taxon>Oscillatoriophycideae</taxon>
        <taxon>Oscillatoriales</taxon>
        <taxon>Microcoleaceae</taxon>
        <taxon>Trichodesmium</taxon>
    </lineage>
</organism>
<dbReference type="STRING" id="203124.Tery_0160"/>
<evidence type="ECO:0008006" key="2">
    <source>
        <dbReference type="Google" id="ProtNLM"/>
    </source>
</evidence>
<dbReference type="EMBL" id="CP000393">
    <property type="protein sequence ID" value="ABG49654.1"/>
    <property type="molecule type" value="Genomic_DNA"/>
</dbReference>
<gene>
    <name evidence="1" type="ordered locus">Tery_0160</name>
</gene>
<dbReference type="eggNOG" id="ENOG502ZA4B">
    <property type="taxonomic scope" value="Bacteria"/>
</dbReference>
<dbReference type="AlphaFoldDB" id="Q11A20"/>
<dbReference type="KEGG" id="ter:Tery_0160"/>
<evidence type="ECO:0000313" key="1">
    <source>
        <dbReference type="EMBL" id="ABG49654.1"/>
    </source>
</evidence>
<proteinExistence type="predicted"/>
<protein>
    <recommendedName>
        <fullName evidence="2">PatU</fullName>
    </recommendedName>
</protein>
<name>Q11A20_TRIEI</name>